<evidence type="ECO:0000313" key="7">
    <source>
        <dbReference type="Proteomes" id="UP001064933"/>
    </source>
</evidence>
<gene>
    <name evidence="6" type="primary">sodC</name>
    <name evidence="6" type="ORF">N4261_16285</name>
</gene>
<keyword evidence="4" id="KW-0732">Signal</keyword>
<feature type="region of interest" description="Disordered" evidence="3">
    <location>
        <begin position="80"/>
        <end position="122"/>
    </location>
</feature>
<accession>A0ABY6BAG9</accession>
<keyword evidence="2" id="KW-0186">Copper</keyword>
<feature type="domain" description="Superoxide dismutase copper/zinc binding" evidence="5">
    <location>
        <begin position="43"/>
        <end position="175"/>
    </location>
</feature>
<evidence type="ECO:0000256" key="2">
    <source>
        <dbReference type="RuleBase" id="RU000393"/>
    </source>
</evidence>
<comment type="function">
    <text evidence="2">Destroys radicals which are normally produced within the cells and which are toxic to biological systems.</text>
</comment>
<dbReference type="Gene3D" id="2.60.40.200">
    <property type="entry name" value="Superoxide dismutase, copper/zinc binding domain"/>
    <property type="match status" value="1"/>
</dbReference>
<proteinExistence type="inferred from homology"/>
<dbReference type="InterPro" id="IPR024134">
    <property type="entry name" value="SOD_Cu/Zn_/chaperone"/>
</dbReference>
<evidence type="ECO:0000256" key="4">
    <source>
        <dbReference type="SAM" id="SignalP"/>
    </source>
</evidence>
<dbReference type="PANTHER" id="PTHR10003">
    <property type="entry name" value="SUPEROXIDE DISMUTASE CU-ZN -RELATED"/>
    <property type="match status" value="1"/>
</dbReference>
<dbReference type="NCBIfam" id="NF007628">
    <property type="entry name" value="PRK10290.1"/>
    <property type="match status" value="1"/>
</dbReference>
<dbReference type="InterPro" id="IPR036423">
    <property type="entry name" value="SOD-like_Cu/Zn_dom_sf"/>
</dbReference>
<sequence length="176" mass="17771">MRFTRPLLAAALVALLPATAALAAETSVTLKVATPQGEAGPIGTVTLEDTKYGLVLTPKLTGLPPGLHGFHVHANASCAAADKDGKPSPAEAAGGHLDPKKTGKHGEPWGDGHLGDLPPLYVDGQGQAMQPVLAPRLKVADVKNHALMVHAGGDNHADHPAPLGGGGARIACGVIQ</sequence>
<feature type="signal peptide" evidence="4">
    <location>
        <begin position="1"/>
        <end position="23"/>
    </location>
</feature>
<dbReference type="CDD" id="cd00305">
    <property type="entry name" value="Cu-Zn_Superoxide_Dismutase"/>
    <property type="match status" value="1"/>
</dbReference>
<keyword evidence="2" id="KW-0479">Metal-binding</keyword>
<dbReference type="Proteomes" id="UP001064933">
    <property type="component" value="Chromosome"/>
</dbReference>
<dbReference type="EMBL" id="CP104562">
    <property type="protein sequence ID" value="UXH80918.1"/>
    <property type="molecule type" value="Genomic_DNA"/>
</dbReference>
<dbReference type="Pfam" id="PF00080">
    <property type="entry name" value="Sod_Cu"/>
    <property type="match status" value="1"/>
</dbReference>
<keyword evidence="2" id="KW-0862">Zinc</keyword>
<feature type="chain" id="PRO_5045897214" description="Superoxide dismutase [Cu-Zn]" evidence="4">
    <location>
        <begin position="24"/>
        <end position="176"/>
    </location>
</feature>
<dbReference type="GO" id="GO:0004784">
    <property type="term" value="F:superoxide dismutase activity"/>
    <property type="evidence" value="ECO:0007669"/>
    <property type="project" value="UniProtKB-EC"/>
</dbReference>
<dbReference type="SUPFAM" id="SSF49329">
    <property type="entry name" value="Cu,Zn superoxide dismutase-like"/>
    <property type="match status" value="1"/>
</dbReference>
<protein>
    <recommendedName>
        <fullName evidence="2">Superoxide dismutase [Cu-Zn]</fullName>
        <ecNumber evidence="2">1.15.1.1</ecNumber>
    </recommendedName>
</protein>
<comment type="cofactor">
    <cofactor evidence="2">
        <name>Zn(2+)</name>
        <dbReference type="ChEBI" id="CHEBI:29105"/>
    </cofactor>
    <text evidence="2">Binds 1 zinc ion per subunit.</text>
</comment>
<comment type="catalytic activity">
    <reaction evidence="2">
        <text>2 superoxide + 2 H(+) = H2O2 + O2</text>
        <dbReference type="Rhea" id="RHEA:20696"/>
        <dbReference type="ChEBI" id="CHEBI:15378"/>
        <dbReference type="ChEBI" id="CHEBI:15379"/>
        <dbReference type="ChEBI" id="CHEBI:16240"/>
        <dbReference type="ChEBI" id="CHEBI:18421"/>
        <dbReference type="EC" id="1.15.1.1"/>
    </reaction>
</comment>
<name>A0ABY6BAG9_9BURK</name>
<feature type="compositionally biased region" description="Basic and acidic residues" evidence="3">
    <location>
        <begin position="97"/>
        <end position="114"/>
    </location>
</feature>
<evidence type="ECO:0000256" key="1">
    <source>
        <dbReference type="ARBA" id="ARBA00010457"/>
    </source>
</evidence>
<comment type="cofactor">
    <cofactor evidence="2">
        <name>Cu cation</name>
        <dbReference type="ChEBI" id="CHEBI:23378"/>
    </cofactor>
    <text evidence="2">Binds 1 copper ion per subunit.</text>
</comment>
<evidence type="ECO:0000259" key="5">
    <source>
        <dbReference type="Pfam" id="PF00080"/>
    </source>
</evidence>
<dbReference type="InterPro" id="IPR018152">
    <property type="entry name" value="SOD_Cu/Zn_BS"/>
</dbReference>
<keyword evidence="2 6" id="KW-0560">Oxidoreductase</keyword>
<organism evidence="6 7">
    <name type="scientific">Roseateles amylovorans</name>
    <dbReference type="NCBI Taxonomy" id="2978473"/>
    <lineage>
        <taxon>Bacteria</taxon>
        <taxon>Pseudomonadati</taxon>
        <taxon>Pseudomonadota</taxon>
        <taxon>Betaproteobacteria</taxon>
        <taxon>Burkholderiales</taxon>
        <taxon>Sphaerotilaceae</taxon>
        <taxon>Roseateles</taxon>
    </lineage>
</organism>
<dbReference type="EC" id="1.15.1.1" evidence="2"/>
<evidence type="ECO:0000256" key="3">
    <source>
        <dbReference type="SAM" id="MobiDB-lite"/>
    </source>
</evidence>
<keyword evidence="7" id="KW-1185">Reference proteome</keyword>
<dbReference type="InterPro" id="IPR001424">
    <property type="entry name" value="SOD_Cu_Zn_dom"/>
</dbReference>
<dbReference type="PROSITE" id="PS00332">
    <property type="entry name" value="SOD_CU_ZN_2"/>
    <property type="match status" value="1"/>
</dbReference>
<reference evidence="6" key="1">
    <citation type="submission" date="2022-10" db="EMBL/GenBank/DDBJ databases">
        <title>Characterization and whole genome sequencing of a new Roseateles species, isolated from fresh water.</title>
        <authorList>
            <person name="Guliayeva D.Y."/>
            <person name="Akhremchuk A.E."/>
            <person name="Sikolenko M.A."/>
            <person name="Valentovich L.N."/>
            <person name="Sidarenka A.V."/>
        </authorList>
    </citation>
    <scope>NUCLEOTIDE SEQUENCE</scope>
    <source>
        <strain evidence="6">BIM B-1768</strain>
    </source>
</reference>
<evidence type="ECO:0000313" key="6">
    <source>
        <dbReference type="EMBL" id="UXH80918.1"/>
    </source>
</evidence>
<comment type="similarity">
    <text evidence="1 2">Belongs to the Cu-Zn superoxide dismutase family.</text>
</comment>